<organism evidence="3 4">
    <name type="scientific">Dreissena polymorpha</name>
    <name type="common">Zebra mussel</name>
    <name type="synonym">Mytilus polymorpha</name>
    <dbReference type="NCBI Taxonomy" id="45954"/>
    <lineage>
        <taxon>Eukaryota</taxon>
        <taxon>Metazoa</taxon>
        <taxon>Spiralia</taxon>
        <taxon>Lophotrochozoa</taxon>
        <taxon>Mollusca</taxon>
        <taxon>Bivalvia</taxon>
        <taxon>Autobranchia</taxon>
        <taxon>Heteroconchia</taxon>
        <taxon>Euheterodonta</taxon>
        <taxon>Imparidentia</taxon>
        <taxon>Neoheterodontei</taxon>
        <taxon>Myida</taxon>
        <taxon>Dreissenoidea</taxon>
        <taxon>Dreissenidae</taxon>
        <taxon>Dreissena</taxon>
    </lineage>
</organism>
<reference evidence="3" key="2">
    <citation type="submission" date="2020-11" db="EMBL/GenBank/DDBJ databases">
        <authorList>
            <person name="McCartney M.A."/>
            <person name="Auch B."/>
            <person name="Kono T."/>
            <person name="Mallez S."/>
            <person name="Becker A."/>
            <person name="Gohl D.M."/>
            <person name="Silverstein K.A.T."/>
            <person name="Koren S."/>
            <person name="Bechman K.B."/>
            <person name="Herman A."/>
            <person name="Abrahante J.E."/>
            <person name="Garbe J."/>
        </authorList>
    </citation>
    <scope>NUCLEOTIDE SEQUENCE</scope>
    <source>
        <strain evidence="3">Duluth1</strain>
        <tissue evidence="3">Whole animal</tissue>
    </source>
</reference>
<feature type="domain" description="Parvovirus non-structural protein 1 helicase" evidence="2">
    <location>
        <begin position="5"/>
        <end position="64"/>
    </location>
</feature>
<dbReference type="AlphaFoldDB" id="A0A9D3YI49"/>
<dbReference type="Gene3D" id="3.40.50.300">
    <property type="entry name" value="P-loop containing nucleotide triphosphate hydrolases"/>
    <property type="match status" value="1"/>
</dbReference>
<dbReference type="GO" id="GO:0019079">
    <property type="term" value="P:viral genome replication"/>
    <property type="evidence" value="ECO:0007669"/>
    <property type="project" value="InterPro"/>
</dbReference>
<proteinExistence type="predicted"/>
<keyword evidence="4" id="KW-1185">Reference proteome</keyword>
<dbReference type="Pfam" id="PF01057">
    <property type="entry name" value="Parvo_NS1"/>
    <property type="match status" value="1"/>
</dbReference>
<evidence type="ECO:0000313" key="3">
    <source>
        <dbReference type="EMBL" id="KAH3699700.1"/>
    </source>
</evidence>
<reference evidence="3" key="1">
    <citation type="journal article" date="2019" name="bioRxiv">
        <title>The Genome of the Zebra Mussel, Dreissena polymorpha: A Resource for Invasive Species Research.</title>
        <authorList>
            <person name="McCartney M.A."/>
            <person name="Auch B."/>
            <person name="Kono T."/>
            <person name="Mallez S."/>
            <person name="Zhang Y."/>
            <person name="Obille A."/>
            <person name="Becker A."/>
            <person name="Abrahante J.E."/>
            <person name="Garbe J."/>
            <person name="Badalamenti J.P."/>
            <person name="Herman A."/>
            <person name="Mangelson H."/>
            <person name="Liachko I."/>
            <person name="Sullivan S."/>
            <person name="Sone E.D."/>
            <person name="Koren S."/>
            <person name="Silverstein K.A.T."/>
            <person name="Beckman K.B."/>
            <person name="Gohl D.M."/>
        </authorList>
    </citation>
    <scope>NUCLEOTIDE SEQUENCE</scope>
    <source>
        <strain evidence="3">Duluth1</strain>
        <tissue evidence="3">Whole animal</tissue>
    </source>
</reference>
<feature type="region of interest" description="Disordered" evidence="1">
    <location>
        <begin position="170"/>
        <end position="201"/>
    </location>
</feature>
<evidence type="ECO:0000313" key="4">
    <source>
        <dbReference type="Proteomes" id="UP000828390"/>
    </source>
</evidence>
<dbReference type="InterPro" id="IPR027417">
    <property type="entry name" value="P-loop_NTPase"/>
</dbReference>
<dbReference type="SUPFAM" id="SSF52540">
    <property type="entry name" value="P-loop containing nucleoside triphosphate hydrolases"/>
    <property type="match status" value="1"/>
</dbReference>
<dbReference type="EMBL" id="JAIWYP010000015">
    <property type="protein sequence ID" value="KAH3699700.1"/>
    <property type="molecule type" value="Genomic_DNA"/>
</dbReference>
<sequence>MTITTVDMANKAKEILGGEPSQVNVKNKSPVLLPRTPILLSSNSVIWDHFPNEANPLRNRMFMFSGLKELKWLQDVTKFPTPEYWQGIFAKIRTFEKEMNMTIDDIRETDLEPSLDALLNDAFKLADTIIERSCDEDSDNYQCGQRQYDSDKDSSNTMPLLTMEDIRSMSDMDTGDQSPEPSDPAHSPTRPGCGFPHGNNFCDSHRRQYEYEKAKQERARAKLTARNRYLRRTLRSE</sequence>
<comment type="caution">
    <text evidence="3">The sequence shown here is derived from an EMBL/GenBank/DDBJ whole genome shotgun (WGS) entry which is preliminary data.</text>
</comment>
<dbReference type="InterPro" id="IPR001257">
    <property type="entry name" value="Parvovirus_NS1_helicase"/>
</dbReference>
<gene>
    <name evidence="3" type="ORF">DPMN_074660</name>
</gene>
<dbReference type="Proteomes" id="UP000828390">
    <property type="component" value="Unassembled WGS sequence"/>
</dbReference>
<accession>A0A9D3YI49</accession>
<evidence type="ECO:0000259" key="2">
    <source>
        <dbReference type="Pfam" id="PF01057"/>
    </source>
</evidence>
<protein>
    <recommendedName>
        <fullName evidence="2">Parvovirus non-structural protein 1 helicase domain-containing protein</fullName>
    </recommendedName>
</protein>
<name>A0A9D3YI49_DREPO</name>
<feature type="region of interest" description="Disordered" evidence="1">
    <location>
        <begin position="136"/>
        <end position="158"/>
    </location>
</feature>
<evidence type="ECO:0000256" key="1">
    <source>
        <dbReference type="SAM" id="MobiDB-lite"/>
    </source>
</evidence>